<evidence type="ECO:0008006" key="6">
    <source>
        <dbReference type="Google" id="ProtNLM"/>
    </source>
</evidence>
<dbReference type="PANTHER" id="PTHR30222:SF12">
    <property type="entry name" value="NORSPERMIDINE SENSOR"/>
    <property type="match status" value="1"/>
</dbReference>
<gene>
    <name evidence="5" type="ORF">S01H4_51181</name>
</gene>
<dbReference type="GO" id="GO:0015846">
    <property type="term" value="P:polyamine transport"/>
    <property type="evidence" value="ECO:0007669"/>
    <property type="project" value="InterPro"/>
</dbReference>
<dbReference type="PRINTS" id="PR00909">
    <property type="entry name" value="SPERMDNBNDNG"/>
</dbReference>
<dbReference type="Pfam" id="PF13416">
    <property type="entry name" value="SBP_bac_8"/>
    <property type="match status" value="1"/>
</dbReference>
<evidence type="ECO:0000256" key="3">
    <source>
        <dbReference type="ARBA" id="ARBA00022729"/>
    </source>
</evidence>
<evidence type="ECO:0000313" key="5">
    <source>
        <dbReference type="EMBL" id="GAG97377.1"/>
    </source>
</evidence>
<dbReference type="PANTHER" id="PTHR30222">
    <property type="entry name" value="SPERMIDINE/PUTRESCINE-BINDING PERIPLASMIC PROTEIN"/>
    <property type="match status" value="1"/>
</dbReference>
<evidence type="ECO:0000256" key="1">
    <source>
        <dbReference type="ARBA" id="ARBA00004418"/>
    </source>
</evidence>
<keyword evidence="2" id="KW-0813">Transport</keyword>
<dbReference type="SUPFAM" id="SSF53850">
    <property type="entry name" value="Periplasmic binding protein-like II"/>
    <property type="match status" value="1"/>
</dbReference>
<feature type="non-terminal residue" evidence="5">
    <location>
        <position position="268"/>
    </location>
</feature>
<accession>X1CWN7</accession>
<sequence>AVLALSSPAQAAGKLNIYNWFDYMPQELLDKFSKEHDVEITMDTYDSNESLLARLKAGVTGYDLGVPSDYMVAILIQEGMLEKVNANQLPNFGNMDPKWIDVYFDPGREYSTPYQWGTTGFMVDTAVYGGDIDTLAILFEPPDELKGKINMLKDVNDVINAGLRYLGFPRCNSDPEQMKQLNALLQSAKEHWLSFNSDGAKEVLVSGDAAAGQNWNGFGMRARMERPSLKYAYPKEGLTAWMDNFVVFKDPPNLENAKKFMDFMLIPE</sequence>
<feature type="non-terminal residue" evidence="5">
    <location>
        <position position="1"/>
    </location>
</feature>
<comment type="subcellular location">
    <subcellularLocation>
        <location evidence="1">Periplasm</location>
    </subcellularLocation>
</comment>
<comment type="caution">
    <text evidence="5">The sequence shown here is derived from an EMBL/GenBank/DDBJ whole genome shotgun (WGS) entry which is preliminary data.</text>
</comment>
<protein>
    <recommendedName>
        <fullName evidence="6">Extracellular solute-binding protein</fullName>
    </recommendedName>
</protein>
<organism evidence="5">
    <name type="scientific">marine sediment metagenome</name>
    <dbReference type="NCBI Taxonomy" id="412755"/>
    <lineage>
        <taxon>unclassified sequences</taxon>
        <taxon>metagenomes</taxon>
        <taxon>ecological metagenomes</taxon>
    </lineage>
</organism>
<dbReference type="AlphaFoldDB" id="X1CWN7"/>
<keyword evidence="4" id="KW-0574">Periplasm</keyword>
<keyword evidence="3" id="KW-0732">Signal</keyword>
<evidence type="ECO:0000256" key="4">
    <source>
        <dbReference type="ARBA" id="ARBA00022764"/>
    </source>
</evidence>
<name>X1CWN7_9ZZZZ</name>
<dbReference type="GO" id="GO:0019808">
    <property type="term" value="F:polyamine binding"/>
    <property type="evidence" value="ECO:0007669"/>
    <property type="project" value="InterPro"/>
</dbReference>
<dbReference type="GO" id="GO:0042597">
    <property type="term" value="C:periplasmic space"/>
    <property type="evidence" value="ECO:0007669"/>
    <property type="project" value="UniProtKB-SubCell"/>
</dbReference>
<dbReference type="InterPro" id="IPR006059">
    <property type="entry name" value="SBP"/>
</dbReference>
<dbReference type="InterPro" id="IPR001188">
    <property type="entry name" value="Sperm_putr-bd"/>
</dbReference>
<evidence type="ECO:0000256" key="2">
    <source>
        <dbReference type="ARBA" id="ARBA00022448"/>
    </source>
</evidence>
<dbReference type="EMBL" id="BART01029122">
    <property type="protein sequence ID" value="GAG97377.1"/>
    <property type="molecule type" value="Genomic_DNA"/>
</dbReference>
<reference evidence="5" key="1">
    <citation type="journal article" date="2014" name="Front. Microbiol.">
        <title>High frequency of phylogenetically diverse reductive dehalogenase-homologous genes in deep subseafloor sedimentary metagenomes.</title>
        <authorList>
            <person name="Kawai M."/>
            <person name="Futagami T."/>
            <person name="Toyoda A."/>
            <person name="Takaki Y."/>
            <person name="Nishi S."/>
            <person name="Hori S."/>
            <person name="Arai W."/>
            <person name="Tsubouchi T."/>
            <person name="Morono Y."/>
            <person name="Uchiyama I."/>
            <person name="Ito T."/>
            <person name="Fujiyama A."/>
            <person name="Inagaki F."/>
            <person name="Takami H."/>
        </authorList>
    </citation>
    <scope>NUCLEOTIDE SEQUENCE</scope>
    <source>
        <strain evidence="5">Expedition CK06-06</strain>
    </source>
</reference>
<proteinExistence type="predicted"/>
<dbReference type="Gene3D" id="3.40.190.10">
    <property type="entry name" value="Periplasmic binding protein-like II"/>
    <property type="match status" value="2"/>
</dbReference>